<dbReference type="GO" id="GO:0004518">
    <property type="term" value="F:nuclease activity"/>
    <property type="evidence" value="ECO:0007669"/>
    <property type="project" value="UniProtKB-KW"/>
</dbReference>
<evidence type="ECO:0000259" key="4">
    <source>
        <dbReference type="SMART" id="SM00990"/>
    </source>
</evidence>
<evidence type="ECO:0000256" key="2">
    <source>
        <dbReference type="ARBA" id="ARBA00022722"/>
    </source>
</evidence>
<dbReference type="SMART" id="SM00990">
    <property type="entry name" value="VRR_NUC"/>
    <property type="match status" value="1"/>
</dbReference>
<name>A0A2T0B3I0_9CLOT</name>
<keyword evidence="2" id="KW-0540">Nuclease</keyword>
<feature type="domain" description="VRR-NUC" evidence="4">
    <location>
        <begin position="12"/>
        <end position="92"/>
    </location>
</feature>
<dbReference type="EMBL" id="PVXO01000044">
    <property type="protein sequence ID" value="PRR78464.1"/>
    <property type="molecule type" value="Genomic_DNA"/>
</dbReference>
<reference evidence="5 6" key="1">
    <citation type="submission" date="2018-03" db="EMBL/GenBank/DDBJ databases">
        <title>Genome sequence of Clostridium liquoris DSM 100320.</title>
        <authorList>
            <person name="Poehlein A."/>
            <person name="Daniel R."/>
        </authorList>
    </citation>
    <scope>NUCLEOTIDE SEQUENCE [LARGE SCALE GENOMIC DNA]</scope>
    <source>
        <strain evidence="5 6">DSM 100320</strain>
    </source>
</reference>
<dbReference type="AlphaFoldDB" id="A0A2T0B3I0"/>
<dbReference type="InterPro" id="IPR014883">
    <property type="entry name" value="VRR_NUC"/>
</dbReference>
<keyword evidence="3" id="KW-0378">Hydrolase</keyword>
<comment type="caution">
    <text evidence="5">The sequence shown here is derived from an EMBL/GenBank/DDBJ whole genome shotgun (WGS) entry which is preliminary data.</text>
</comment>
<dbReference type="GO" id="GO:0016788">
    <property type="term" value="F:hydrolase activity, acting on ester bonds"/>
    <property type="evidence" value="ECO:0007669"/>
    <property type="project" value="InterPro"/>
</dbReference>
<evidence type="ECO:0000313" key="6">
    <source>
        <dbReference type="Proteomes" id="UP000239706"/>
    </source>
</evidence>
<protein>
    <submittedName>
        <fullName evidence="5">VRR-NUC domain protein</fullName>
    </submittedName>
</protein>
<dbReference type="Proteomes" id="UP000239706">
    <property type="component" value="Unassembled WGS sequence"/>
</dbReference>
<accession>A0A2T0B3I0</accession>
<sequence>MYLFKKWGVFEILESKIEARLKREVEDLGGLALKFTSPGMAGVPDRLVLLPKGKIYFVELKAPGKNLRPLQLKRKEQLESLGFKVYVIDSYEKINVFLQEVVD</sequence>
<evidence type="ECO:0000256" key="3">
    <source>
        <dbReference type="ARBA" id="ARBA00022801"/>
    </source>
</evidence>
<proteinExistence type="predicted"/>
<evidence type="ECO:0000256" key="1">
    <source>
        <dbReference type="ARBA" id="ARBA00001946"/>
    </source>
</evidence>
<organism evidence="5 6">
    <name type="scientific">Clostridium liquoris</name>
    <dbReference type="NCBI Taxonomy" id="1289519"/>
    <lineage>
        <taxon>Bacteria</taxon>
        <taxon>Bacillati</taxon>
        <taxon>Bacillota</taxon>
        <taxon>Clostridia</taxon>
        <taxon>Eubacteriales</taxon>
        <taxon>Clostridiaceae</taxon>
        <taxon>Clostridium</taxon>
    </lineage>
</organism>
<evidence type="ECO:0000313" key="5">
    <source>
        <dbReference type="EMBL" id="PRR78464.1"/>
    </source>
</evidence>
<dbReference type="GO" id="GO:0003676">
    <property type="term" value="F:nucleic acid binding"/>
    <property type="evidence" value="ECO:0007669"/>
    <property type="project" value="InterPro"/>
</dbReference>
<keyword evidence="6" id="KW-1185">Reference proteome</keyword>
<dbReference type="InterPro" id="IPR011856">
    <property type="entry name" value="tRNA_endonuc-like_dom_sf"/>
</dbReference>
<comment type="cofactor">
    <cofactor evidence="1">
        <name>Mg(2+)</name>
        <dbReference type="ChEBI" id="CHEBI:18420"/>
    </cofactor>
</comment>
<dbReference type="Gene3D" id="3.40.1350.10">
    <property type="match status" value="1"/>
</dbReference>
<dbReference type="Pfam" id="PF08774">
    <property type="entry name" value="VRR_NUC"/>
    <property type="match status" value="1"/>
</dbReference>
<gene>
    <name evidence="5" type="ORF">CLLI_15480</name>
</gene>